<reference evidence="2 3" key="1">
    <citation type="submission" date="2023-04" db="EMBL/GenBank/DDBJ databases">
        <title>Spirochaete genome identified in red abalone sample constitutes a novel genus.</title>
        <authorList>
            <person name="Sharma S.P."/>
            <person name="Purcell C.M."/>
            <person name="Hyde J.R."/>
            <person name="Severin A.J."/>
        </authorList>
    </citation>
    <scope>NUCLEOTIDE SEQUENCE [LARGE SCALE GENOMIC DNA]</scope>
    <source>
        <strain evidence="2 3">SP-2023</strain>
    </source>
</reference>
<gene>
    <name evidence="2" type="ORF">P0082_08470</name>
</gene>
<evidence type="ECO:0008006" key="4">
    <source>
        <dbReference type="Google" id="ProtNLM"/>
    </source>
</evidence>
<feature type="compositionally biased region" description="Polar residues" evidence="1">
    <location>
        <begin position="195"/>
        <end position="212"/>
    </location>
</feature>
<dbReference type="RefSeq" id="WP_326926696.1">
    <property type="nucleotide sequence ID" value="NZ_CP123443.1"/>
</dbReference>
<evidence type="ECO:0000313" key="2">
    <source>
        <dbReference type="EMBL" id="WGK68511.1"/>
    </source>
</evidence>
<protein>
    <recommendedName>
        <fullName evidence="4">DUF4833 domain-containing protein</fullName>
    </recommendedName>
</protein>
<keyword evidence="3" id="KW-1185">Reference proteome</keyword>
<dbReference type="Proteomes" id="UP001228690">
    <property type="component" value="Chromosome"/>
</dbReference>
<organism evidence="2 3">
    <name type="scientific">Candidatus Haliotispira prima</name>
    <dbReference type="NCBI Taxonomy" id="3034016"/>
    <lineage>
        <taxon>Bacteria</taxon>
        <taxon>Pseudomonadati</taxon>
        <taxon>Spirochaetota</taxon>
        <taxon>Spirochaetia</taxon>
        <taxon>Spirochaetales</taxon>
        <taxon>Spirochaetaceae</taxon>
        <taxon>Candidatus Haliotispira</taxon>
    </lineage>
</organism>
<evidence type="ECO:0000313" key="3">
    <source>
        <dbReference type="Proteomes" id="UP001228690"/>
    </source>
</evidence>
<accession>A0ABY8MEV3</accession>
<feature type="region of interest" description="Disordered" evidence="1">
    <location>
        <begin position="172"/>
        <end position="236"/>
    </location>
</feature>
<feature type="compositionally biased region" description="Acidic residues" evidence="1">
    <location>
        <begin position="213"/>
        <end position="236"/>
    </location>
</feature>
<dbReference type="EMBL" id="CP123443">
    <property type="protein sequence ID" value="WGK68511.1"/>
    <property type="molecule type" value="Genomic_DNA"/>
</dbReference>
<sequence length="236" mass="26482">MELRFPRWALLFGLLGILAILGIFAPTGSNLFAQDAESADRSADSSEHVTLVRTYNIRKIYSHRLGYRIDVMNYGGQVRTIYAKIAWFVDPTLRNPELDTFEVAASMNYMSTAANRTSNYLTLRYEGGKMRSLVIYVDKPDRTKYSIWSPVPATEDIDSKFDIETVIFSDPPVVTQSTPKSATPDKAQDAEAQDTENQGTENQGTENQGTENQDTEVQDTEVQDTEAETQEAETQN</sequence>
<name>A0ABY8MEV3_9SPIO</name>
<evidence type="ECO:0000256" key="1">
    <source>
        <dbReference type="SAM" id="MobiDB-lite"/>
    </source>
</evidence>
<proteinExistence type="predicted"/>